<dbReference type="Pfam" id="PF10792">
    <property type="entry name" value="DUF2605"/>
    <property type="match status" value="1"/>
</dbReference>
<evidence type="ECO:0000313" key="2">
    <source>
        <dbReference type="Proteomes" id="UP000217895"/>
    </source>
</evidence>
<dbReference type="AlphaFoldDB" id="A0A1Z4JKM4"/>
<accession>A0A1Z4JKM4</accession>
<sequence length="105" mass="12032">MFNPNHPDSDLFKTILEPLLDDFEYWFSRSRSLLEEQHIPFLSADEQKDLLQRVMTSQQEVSTVQALLKATGGQAGVDSSVLVTWHHLVSECWQVSLKLRSQQSS</sequence>
<organism evidence="1 2">
    <name type="scientific">Leptolyngbya boryana NIES-2135</name>
    <dbReference type="NCBI Taxonomy" id="1973484"/>
    <lineage>
        <taxon>Bacteria</taxon>
        <taxon>Bacillati</taxon>
        <taxon>Cyanobacteriota</taxon>
        <taxon>Cyanophyceae</taxon>
        <taxon>Leptolyngbyales</taxon>
        <taxon>Leptolyngbyaceae</taxon>
        <taxon>Leptolyngbya group</taxon>
        <taxon>Leptolyngbya</taxon>
    </lineage>
</organism>
<dbReference type="InterPro" id="IPR019728">
    <property type="entry name" value="DUF2605"/>
</dbReference>
<dbReference type="Proteomes" id="UP000217895">
    <property type="component" value="Chromosome"/>
</dbReference>
<dbReference type="EMBL" id="AP018203">
    <property type="protein sequence ID" value="BAY57305.1"/>
    <property type="molecule type" value="Genomic_DNA"/>
</dbReference>
<evidence type="ECO:0008006" key="3">
    <source>
        <dbReference type="Google" id="ProtNLM"/>
    </source>
</evidence>
<gene>
    <name evidence="1" type="ORF">NIES2135_41700</name>
</gene>
<protein>
    <recommendedName>
        <fullName evidence="3">DUF2605 domain-containing protein</fullName>
    </recommendedName>
</protein>
<name>A0A1Z4JKM4_LEPBY</name>
<reference evidence="1 2" key="1">
    <citation type="submission" date="2017-06" db="EMBL/GenBank/DDBJ databases">
        <title>Genome sequencing of cyanobaciteial culture collection at National Institute for Environmental Studies (NIES).</title>
        <authorList>
            <person name="Hirose Y."/>
            <person name="Shimura Y."/>
            <person name="Fujisawa T."/>
            <person name="Nakamura Y."/>
            <person name="Kawachi M."/>
        </authorList>
    </citation>
    <scope>NUCLEOTIDE SEQUENCE [LARGE SCALE GENOMIC DNA]</scope>
    <source>
        <strain evidence="1 2">NIES-2135</strain>
    </source>
</reference>
<proteinExistence type="predicted"/>
<evidence type="ECO:0000313" key="1">
    <source>
        <dbReference type="EMBL" id="BAY57305.1"/>
    </source>
</evidence>
<keyword evidence="2" id="KW-1185">Reference proteome</keyword>